<organism evidence="1 2">
    <name type="scientific">Pelagimonas phthalicica</name>
    <dbReference type="NCBI Taxonomy" id="1037362"/>
    <lineage>
        <taxon>Bacteria</taxon>
        <taxon>Pseudomonadati</taxon>
        <taxon>Pseudomonadota</taxon>
        <taxon>Alphaproteobacteria</taxon>
        <taxon>Rhodobacterales</taxon>
        <taxon>Roseobacteraceae</taxon>
        <taxon>Pelagimonas</taxon>
    </lineage>
</organism>
<accession>A0A238JJ49</accession>
<dbReference type="AlphaFoldDB" id="A0A238JJ49"/>
<keyword evidence="2" id="KW-1185">Reference proteome</keyword>
<sequence>MASVKEMVETIASLSEVRKRGWSKADLINPDQDWADYILHLPQNPPLQVIEALLKTFDDSIDDGGTQEIVIGYLTVVPRALLLQALTNQMAHLKTHAPSWLEDLETGFIQDADL</sequence>
<dbReference type="OrthoDB" id="10013363at2"/>
<reference evidence="2" key="1">
    <citation type="submission" date="2017-05" db="EMBL/GenBank/DDBJ databases">
        <authorList>
            <person name="Rodrigo-Torres L."/>
            <person name="Arahal R. D."/>
            <person name="Lucena T."/>
        </authorList>
    </citation>
    <scope>NUCLEOTIDE SEQUENCE [LARGE SCALE GENOMIC DNA]</scope>
    <source>
        <strain evidence="2">CECT 8649</strain>
    </source>
</reference>
<dbReference type="EMBL" id="FXXP01000003">
    <property type="protein sequence ID" value="SMX30157.1"/>
    <property type="molecule type" value="Genomic_DNA"/>
</dbReference>
<evidence type="ECO:0000313" key="2">
    <source>
        <dbReference type="Proteomes" id="UP000225972"/>
    </source>
</evidence>
<dbReference type="RefSeq" id="WP_099248964.1">
    <property type="nucleotide sequence ID" value="NZ_FXXP01000003.1"/>
</dbReference>
<proteinExistence type="predicted"/>
<dbReference type="Proteomes" id="UP000225972">
    <property type="component" value="Unassembled WGS sequence"/>
</dbReference>
<protein>
    <submittedName>
        <fullName evidence="1">Uncharacterized protein</fullName>
    </submittedName>
</protein>
<gene>
    <name evidence="1" type="ORF">TRP8649_04298</name>
</gene>
<evidence type="ECO:0000313" key="1">
    <source>
        <dbReference type="EMBL" id="SMX30157.1"/>
    </source>
</evidence>
<name>A0A238JJ49_9RHOB</name>